<evidence type="ECO:0000313" key="2">
    <source>
        <dbReference type="EMBL" id="EJK48783.1"/>
    </source>
</evidence>
<accession>K0R648</accession>
<name>K0R648_THAOC</name>
<gene>
    <name evidence="2" type="ORF">THAOC_32390</name>
</gene>
<evidence type="ECO:0000313" key="3">
    <source>
        <dbReference type="Proteomes" id="UP000266841"/>
    </source>
</evidence>
<dbReference type="Proteomes" id="UP000266841">
    <property type="component" value="Unassembled WGS sequence"/>
</dbReference>
<feature type="region of interest" description="Disordered" evidence="1">
    <location>
        <begin position="349"/>
        <end position="382"/>
    </location>
</feature>
<protein>
    <submittedName>
        <fullName evidence="2">Uncharacterized protein</fullName>
    </submittedName>
</protein>
<sequence length="382" mass="42596">MRSLDNARPSDATPLTTCTLTHAETMPPMTVTFGMDDTNPLPFSFKSYGISSAVVSLITSALSVLHQMEWPNNNSNTRPLNVLSTNKNFFCVDYSRYETLNSHLVNFLTKDHSNYREKLLRHYMSKKTKSENVKEGDYFQAQLDRELPQGGAIVLFMIITETSLGHLGNIFTEEEAKCILSKGLLIPVLDRRFHVEPVERRFLDFFPVYVAFFGPECFPKAQTGQRHPATLIYSGDSLSTQPIGDGEDISGSSHSLPIDQTFSVNSAISCADDDQSHEEDVKLCMPGSLHFENTSRAVQLKLHSGAHGDDKGGLSDCEWSCLSSLCDLCESHGQDTIDDEISVFCRKNSGDCDDAKDDDNRGNVLRTNDHQEDSQENPQEYG</sequence>
<reference evidence="2 3" key="1">
    <citation type="journal article" date="2012" name="Genome Biol.">
        <title>Genome and low-iron response of an oceanic diatom adapted to chronic iron limitation.</title>
        <authorList>
            <person name="Lommer M."/>
            <person name="Specht M."/>
            <person name="Roy A.S."/>
            <person name="Kraemer L."/>
            <person name="Andreson R."/>
            <person name="Gutowska M.A."/>
            <person name="Wolf J."/>
            <person name="Bergner S.V."/>
            <person name="Schilhabel M.B."/>
            <person name="Klostermeier U.C."/>
            <person name="Beiko R.G."/>
            <person name="Rosenstiel P."/>
            <person name="Hippler M."/>
            <person name="Laroche J."/>
        </authorList>
    </citation>
    <scope>NUCLEOTIDE SEQUENCE [LARGE SCALE GENOMIC DNA]</scope>
    <source>
        <strain evidence="2 3">CCMP1005</strain>
    </source>
</reference>
<comment type="caution">
    <text evidence="2">The sequence shown here is derived from an EMBL/GenBank/DDBJ whole genome shotgun (WGS) entry which is preliminary data.</text>
</comment>
<feature type="non-terminal residue" evidence="2">
    <location>
        <position position="382"/>
    </location>
</feature>
<dbReference type="EMBL" id="AGNL01045424">
    <property type="protein sequence ID" value="EJK48783.1"/>
    <property type="molecule type" value="Genomic_DNA"/>
</dbReference>
<organism evidence="2 3">
    <name type="scientific">Thalassiosira oceanica</name>
    <name type="common">Marine diatom</name>
    <dbReference type="NCBI Taxonomy" id="159749"/>
    <lineage>
        <taxon>Eukaryota</taxon>
        <taxon>Sar</taxon>
        <taxon>Stramenopiles</taxon>
        <taxon>Ochrophyta</taxon>
        <taxon>Bacillariophyta</taxon>
        <taxon>Coscinodiscophyceae</taxon>
        <taxon>Thalassiosirophycidae</taxon>
        <taxon>Thalassiosirales</taxon>
        <taxon>Thalassiosiraceae</taxon>
        <taxon>Thalassiosira</taxon>
    </lineage>
</organism>
<keyword evidence="3" id="KW-1185">Reference proteome</keyword>
<proteinExistence type="predicted"/>
<evidence type="ECO:0000256" key="1">
    <source>
        <dbReference type="SAM" id="MobiDB-lite"/>
    </source>
</evidence>
<dbReference type="AlphaFoldDB" id="K0R648"/>